<feature type="domain" description="Plasmodium RESA N-terminal" evidence="3">
    <location>
        <begin position="351"/>
        <end position="475"/>
    </location>
</feature>
<evidence type="ECO:0000313" key="5">
    <source>
        <dbReference type="Proteomes" id="UP000243200"/>
    </source>
</evidence>
<feature type="compositionally biased region" description="Basic and acidic residues" evidence="1">
    <location>
        <begin position="231"/>
        <end position="240"/>
    </location>
</feature>
<dbReference type="OrthoDB" id="384949at2759"/>
<proteinExistence type="predicted"/>
<feature type="region of interest" description="Disordered" evidence="1">
    <location>
        <begin position="205"/>
        <end position="282"/>
    </location>
</feature>
<name>A0A1C3KG60_PLAOA</name>
<dbReference type="Proteomes" id="UP000243200">
    <property type="component" value="Unassembled WGS sequence"/>
</dbReference>
<dbReference type="VEuPathDB" id="PlasmoDB:POWCR01_000045200"/>
<evidence type="ECO:0000259" key="3">
    <source>
        <dbReference type="Pfam" id="PF09687"/>
    </source>
</evidence>
<keyword evidence="2" id="KW-0472">Membrane</keyword>
<evidence type="ECO:0000256" key="1">
    <source>
        <dbReference type="SAM" id="MobiDB-lite"/>
    </source>
</evidence>
<keyword evidence="2" id="KW-0812">Transmembrane</keyword>
<dbReference type="InterPro" id="IPR019111">
    <property type="entry name" value="PRESA_N"/>
</dbReference>
<dbReference type="Pfam" id="PF09687">
    <property type="entry name" value="PRESAN"/>
    <property type="match status" value="1"/>
</dbReference>
<accession>A0A1C3KG60</accession>
<dbReference type="InterPro" id="IPR044885">
    <property type="entry name" value="PRESA_N_sf"/>
</dbReference>
<protein>
    <recommendedName>
        <fullName evidence="3">Plasmodium RESA N-terminal domain-containing protein</fullName>
    </recommendedName>
</protein>
<feature type="region of interest" description="Disordered" evidence="1">
    <location>
        <begin position="152"/>
        <end position="175"/>
    </location>
</feature>
<sequence length="488" mass="57165">MNSGVYNIFFFICRREYPLISDIRNGNHDFPNSLEDQRKSRKKDFKNGITWKFFFLSILAMLYLFLQNANTLWTGGLIFTKEELYSKPRKLSEKRFLKDNDKNINTGVKRVETRTWTQNKKEYVQTLEKKPFDNSELSSRTSYKMAENKNTTPKMVRSNDPVEKKNMTNGKNTSFSVKHEGYSVVTNKSVESGKPLEKKTVYKGYTTRNGYTEKKDNGNIPKGKPQPPKPTVKESVDKNKNVVKSNINKEENIITHQKGTHQKSTHQNNPPNKLPVNNDAESGNAHVEDLKKKKNEDPLHYDITKYDMKDIHVSIESPDYEKILLGKYNKMLESTNMRLPYGCKDSDFCNNMSYIELNKLIEGLNDVTDAKSMFIIYKHMHDFERKEYLKIRDVLWKMCEDITLKYKIPKEIKIKEWNAIFSKLIEELLKKDKTDFTDLHNLIKEGNNTKTKFVKFLDQKRNAWKAFTSETWDTCMDLLATNLIKHTS</sequence>
<gene>
    <name evidence="4" type="primary">PowCR01_000045200</name>
    <name evidence="4" type="ORF">POWCR01_000045200</name>
</gene>
<feature type="transmembrane region" description="Helical" evidence="2">
    <location>
        <begin position="49"/>
        <end position="66"/>
    </location>
</feature>
<dbReference type="PANTHER" id="PTHR36193">
    <property type="entry name" value="PHISTB DOMAIN-CONTAINING RESA-LIKE PROTEIN 1"/>
    <property type="match status" value="1"/>
</dbReference>
<evidence type="ECO:0000256" key="2">
    <source>
        <dbReference type="SAM" id="Phobius"/>
    </source>
</evidence>
<organism evidence="4 5">
    <name type="scientific">Plasmodium ovale</name>
    <name type="common">malaria parasite P. ovale</name>
    <dbReference type="NCBI Taxonomy" id="36330"/>
    <lineage>
        <taxon>Eukaryota</taxon>
        <taxon>Sar</taxon>
        <taxon>Alveolata</taxon>
        <taxon>Apicomplexa</taxon>
        <taxon>Aconoidasida</taxon>
        <taxon>Haemosporida</taxon>
        <taxon>Plasmodiidae</taxon>
        <taxon>Plasmodium</taxon>
        <taxon>Plasmodium (Plasmodium)</taxon>
    </lineage>
</organism>
<dbReference type="Gene3D" id="6.10.280.180">
    <property type="entry name" value="Plasmodium RESA, N-terminal helical domain"/>
    <property type="match status" value="1"/>
</dbReference>
<reference evidence="4 5" key="1">
    <citation type="submission" date="2016-06" db="EMBL/GenBank/DDBJ databases">
        <authorList>
            <consortium name="Pathogen Informatics"/>
        </authorList>
    </citation>
    <scope>NUCLEOTIDE SEQUENCE [LARGE SCALE GENOMIC DNA]</scope>
</reference>
<dbReference type="InterPro" id="IPR006526">
    <property type="entry name" value="Export_prot_PHISTa/b/c"/>
</dbReference>
<dbReference type="AlphaFoldDB" id="A0A1C3KG60"/>
<keyword evidence="2" id="KW-1133">Transmembrane helix</keyword>
<dbReference type="VEuPathDB" id="PlasmoDB:PocGH01_00068300"/>
<dbReference type="NCBIfam" id="TIGR01639">
    <property type="entry name" value="P_fal_TIGR01639"/>
    <property type="match status" value="1"/>
</dbReference>
<evidence type="ECO:0000313" key="4">
    <source>
        <dbReference type="EMBL" id="SBT72666.1"/>
    </source>
</evidence>
<dbReference type="EMBL" id="FLRJ01000105">
    <property type="protein sequence ID" value="SBT72666.1"/>
    <property type="molecule type" value="Genomic_DNA"/>
</dbReference>
<dbReference type="PANTHER" id="PTHR36193:SF23">
    <property type="entry name" value="PHISTB DOMAIN-CONTAINING RESA-LIKE PROTEIN 1"/>
    <property type="match status" value="1"/>
</dbReference>